<name>A0A448YM17_BRENA</name>
<dbReference type="Pfam" id="PF00069">
    <property type="entry name" value="Pkinase"/>
    <property type="match status" value="1"/>
</dbReference>
<feature type="region of interest" description="Disordered" evidence="8">
    <location>
        <begin position="94"/>
        <end position="127"/>
    </location>
</feature>
<accession>A0A448YM17</accession>
<dbReference type="GO" id="GO:0030447">
    <property type="term" value="P:filamentous growth"/>
    <property type="evidence" value="ECO:0007669"/>
    <property type="project" value="UniProtKB-ARBA"/>
</dbReference>
<dbReference type="GO" id="GO:0007094">
    <property type="term" value="P:mitotic spindle assembly checkpoint signaling"/>
    <property type="evidence" value="ECO:0007669"/>
    <property type="project" value="TreeGrafter"/>
</dbReference>
<feature type="compositionally biased region" description="Polar residues" evidence="8">
    <location>
        <begin position="156"/>
        <end position="178"/>
    </location>
</feature>
<dbReference type="Proteomes" id="UP000290900">
    <property type="component" value="Unassembled WGS sequence"/>
</dbReference>
<dbReference type="PROSITE" id="PS00107">
    <property type="entry name" value="PROTEIN_KINASE_ATP"/>
    <property type="match status" value="1"/>
</dbReference>
<dbReference type="InterPro" id="IPR000719">
    <property type="entry name" value="Prot_kinase_dom"/>
</dbReference>
<dbReference type="PANTHER" id="PTHR22974:SF21">
    <property type="entry name" value="DUAL SPECIFICITY PROTEIN KINASE TTK"/>
    <property type="match status" value="1"/>
</dbReference>
<evidence type="ECO:0000256" key="4">
    <source>
        <dbReference type="ARBA" id="ARBA00022777"/>
    </source>
</evidence>
<evidence type="ECO:0000259" key="9">
    <source>
        <dbReference type="PROSITE" id="PS50011"/>
    </source>
</evidence>
<evidence type="ECO:0000313" key="11">
    <source>
        <dbReference type="Proteomes" id="UP000290900"/>
    </source>
</evidence>
<keyword evidence="7" id="KW-0175">Coiled coil</keyword>
<dbReference type="OrthoDB" id="20524at2759"/>
<dbReference type="FunCoup" id="A0A448YM17">
    <property type="interactions" value="306"/>
</dbReference>
<gene>
    <name evidence="10" type="ORF">BRENAR_LOCUS2682</name>
</gene>
<dbReference type="PROSITE" id="PS50011">
    <property type="entry name" value="PROTEIN_KINASE_DOM"/>
    <property type="match status" value="1"/>
</dbReference>
<dbReference type="InterPro" id="IPR017441">
    <property type="entry name" value="Protein_kinase_ATP_BS"/>
</dbReference>
<organism evidence="10 11">
    <name type="scientific">Brettanomyces naardenensis</name>
    <name type="common">Yeast</name>
    <dbReference type="NCBI Taxonomy" id="13370"/>
    <lineage>
        <taxon>Eukaryota</taxon>
        <taxon>Fungi</taxon>
        <taxon>Dikarya</taxon>
        <taxon>Ascomycota</taxon>
        <taxon>Saccharomycotina</taxon>
        <taxon>Pichiomycetes</taxon>
        <taxon>Pichiales</taxon>
        <taxon>Pichiaceae</taxon>
        <taxon>Brettanomyces</taxon>
    </lineage>
</organism>
<evidence type="ECO:0000256" key="2">
    <source>
        <dbReference type="ARBA" id="ARBA00022679"/>
    </source>
</evidence>
<proteinExistence type="predicted"/>
<evidence type="ECO:0000256" key="6">
    <source>
        <dbReference type="PROSITE-ProRule" id="PRU10141"/>
    </source>
</evidence>
<feature type="region of interest" description="Disordered" evidence="8">
    <location>
        <begin position="1"/>
        <end position="55"/>
    </location>
</feature>
<dbReference type="PROSITE" id="PS00108">
    <property type="entry name" value="PROTEIN_KINASE_ST"/>
    <property type="match status" value="1"/>
</dbReference>
<dbReference type="InParanoid" id="A0A448YM17"/>
<dbReference type="GO" id="GO:0004712">
    <property type="term" value="F:protein serine/threonine/tyrosine kinase activity"/>
    <property type="evidence" value="ECO:0007669"/>
    <property type="project" value="TreeGrafter"/>
</dbReference>
<dbReference type="InterPro" id="IPR027084">
    <property type="entry name" value="Mps1_cat"/>
</dbReference>
<keyword evidence="5 6" id="KW-0067">ATP-binding</keyword>
<evidence type="ECO:0000256" key="7">
    <source>
        <dbReference type="SAM" id="Coils"/>
    </source>
</evidence>
<dbReference type="GO" id="GO:0098813">
    <property type="term" value="P:nuclear chromosome segregation"/>
    <property type="evidence" value="ECO:0007669"/>
    <property type="project" value="UniProtKB-ARBA"/>
</dbReference>
<reference evidence="10 11" key="1">
    <citation type="submission" date="2018-12" db="EMBL/GenBank/DDBJ databases">
        <authorList>
            <person name="Tiukova I."/>
            <person name="Dainat J."/>
        </authorList>
    </citation>
    <scope>NUCLEOTIDE SEQUENCE [LARGE SCALE GENOMIC DNA]</scope>
</reference>
<feature type="domain" description="Protein kinase" evidence="9">
    <location>
        <begin position="342"/>
        <end position="619"/>
    </location>
</feature>
<dbReference type="Gene3D" id="1.10.510.10">
    <property type="entry name" value="Transferase(Phosphotransferase) domain 1"/>
    <property type="match status" value="1"/>
</dbReference>
<protein>
    <submittedName>
        <fullName evidence="10">DEKNAAC102918</fullName>
    </submittedName>
</protein>
<dbReference type="STRING" id="13370.A0A448YM17"/>
<feature type="coiled-coil region" evidence="7">
    <location>
        <begin position="287"/>
        <end position="319"/>
    </location>
</feature>
<feature type="region of interest" description="Disordered" evidence="8">
    <location>
        <begin position="217"/>
        <end position="237"/>
    </location>
</feature>
<dbReference type="GO" id="GO:0005524">
    <property type="term" value="F:ATP binding"/>
    <property type="evidence" value="ECO:0007669"/>
    <property type="project" value="UniProtKB-UniRule"/>
</dbReference>
<dbReference type="InterPro" id="IPR008271">
    <property type="entry name" value="Ser/Thr_kinase_AS"/>
</dbReference>
<sequence>MASNSLSPRGGGDLMPSSATSNTSPSMGKTVSTLPTSMASAKSVSTLPTSDKSKLQVDFGLLDDDSEEELDPPALSKYAVKLLKSLDTDKTVTRVLDTPPSADSRDASPFQCSDFSSRSLSKRVTTSKRHPRIFAKLGLGAPRRMTDEIERPDHNGTATYSTHVFSNSRRSSYTTTKAANEDTESAESLRTKRPIINTPTHQKTGFSPLVKRITKTTVDGGPAMTPIRTSNSSDDLYDTPEQVRKALTPLSQSRMNRMPEFEIFKDSGDGMEIDLHRKDGSLPTDFKKVLDEALDKQRRELLESQRQHTREEKSKKDEEWKKLMEEVKRTTRNVLEVKDRRFEVIEQIGKGGSSKVYRAKRIGNTGKSRQNFAIKVVTFDEHDQSTINEFKGEVSILKKLVHEDRVIKLIDYVVNPTSMLFVMECGEIDLAHVLSARASKPFDLQFVRYHTTQILKCVRAVHLAGIVHADLKPANFLFVSGTLKLIDFGISNSVSDQTVNVYRECQMGTPNYMAPETLVETEQGAEDSSLWKIGKPADIWSCGCIIYQMCYGKPPYANYPGNKKILAITNPQLEITYPRVCSNGGPPINGLVIDTMKRCLKRDPTSRATAAELLSSPFLDPKVVTEKFMGDLVRSAVKYGSMHTNISEKKLDLLVESVWKRVNEYC</sequence>
<dbReference type="GO" id="GO:0000776">
    <property type="term" value="C:kinetochore"/>
    <property type="evidence" value="ECO:0007669"/>
    <property type="project" value="TreeGrafter"/>
</dbReference>
<dbReference type="Gene3D" id="3.30.200.20">
    <property type="entry name" value="Phosphorylase Kinase, domain 1"/>
    <property type="match status" value="1"/>
</dbReference>
<evidence type="ECO:0000313" key="10">
    <source>
        <dbReference type="EMBL" id="VEU21950.1"/>
    </source>
</evidence>
<feature type="region of interest" description="Disordered" evidence="8">
    <location>
        <begin position="148"/>
        <end position="189"/>
    </location>
</feature>
<feature type="compositionally biased region" description="Polar residues" evidence="8">
    <location>
        <begin position="110"/>
        <end position="124"/>
    </location>
</feature>
<evidence type="ECO:0000256" key="8">
    <source>
        <dbReference type="SAM" id="MobiDB-lite"/>
    </source>
</evidence>
<evidence type="ECO:0000256" key="1">
    <source>
        <dbReference type="ARBA" id="ARBA00022527"/>
    </source>
</evidence>
<keyword evidence="2" id="KW-0808">Transferase</keyword>
<dbReference type="SUPFAM" id="SSF56112">
    <property type="entry name" value="Protein kinase-like (PK-like)"/>
    <property type="match status" value="1"/>
</dbReference>
<keyword evidence="4" id="KW-0418">Kinase</keyword>
<dbReference type="PANTHER" id="PTHR22974">
    <property type="entry name" value="MIXED LINEAGE PROTEIN KINASE"/>
    <property type="match status" value="1"/>
</dbReference>
<dbReference type="SMART" id="SM00220">
    <property type="entry name" value="S_TKc"/>
    <property type="match status" value="1"/>
</dbReference>
<feature type="compositionally biased region" description="Polar residues" evidence="8">
    <location>
        <begin position="17"/>
        <end position="50"/>
    </location>
</feature>
<keyword evidence="11" id="KW-1185">Reference proteome</keyword>
<dbReference type="InterPro" id="IPR011009">
    <property type="entry name" value="Kinase-like_dom_sf"/>
</dbReference>
<dbReference type="GO" id="GO:0034501">
    <property type="term" value="P:protein localization to kinetochore"/>
    <property type="evidence" value="ECO:0007669"/>
    <property type="project" value="TreeGrafter"/>
</dbReference>
<evidence type="ECO:0000256" key="5">
    <source>
        <dbReference type="ARBA" id="ARBA00022840"/>
    </source>
</evidence>
<dbReference type="CDD" id="cd14131">
    <property type="entry name" value="PKc_Mps1"/>
    <property type="match status" value="1"/>
</dbReference>
<feature type="binding site" evidence="6">
    <location>
        <position position="375"/>
    </location>
    <ligand>
        <name>ATP</name>
        <dbReference type="ChEBI" id="CHEBI:30616"/>
    </ligand>
</feature>
<dbReference type="GO" id="GO:0033316">
    <property type="term" value="P:meiotic spindle assembly checkpoint signaling"/>
    <property type="evidence" value="ECO:0007669"/>
    <property type="project" value="TreeGrafter"/>
</dbReference>
<dbReference type="AlphaFoldDB" id="A0A448YM17"/>
<evidence type="ECO:0000256" key="3">
    <source>
        <dbReference type="ARBA" id="ARBA00022741"/>
    </source>
</evidence>
<dbReference type="FunFam" id="3.30.200.20:FF:000131">
    <property type="entry name" value="Dual specificity protein kinase TTK"/>
    <property type="match status" value="1"/>
</dbReference>
<dbReference type="EMBL" id="CAACVR010000014">
    <property type="protein sequence ID" value="VEU21950.1"/>
    <property type="molecule type" value="Genomic_DNA"/>
</dbReference>
<dbReference type="GO" id="GO:0004674">
    <property type="term" value="F:protein serine/threonine kinase activity"/>
    <property type="evidence" value="ECO:0007669"/>
    <property type="project" value="UniProtKB-KW"/>
</dbReference>
<dbReference type="GO" id="GO:0005634">
    <property type="term" value="C:nucleus"/>
    <property type="evidence" value="ECO:0007669"/>
    <property type="project" value="TreeGrafter"/>
</dbReference>
<keyword evidence="1" id="KW-0723">Serine/threonine-protein kinase</keyword>
<keyword evidence="3 6" id="KW-0547">Nucleotide-binding</keyword>